<organism evidence="2 3">
    <name type="scientific">Steinernema carpocapsae</name>
    <name type="common">Entomopathogenic nematode</name>
    <dbReference type="NCBI Taxonomy" id="34508"/>
    <lineage>
        <taxon>Eukaryota</taxon>
        <taxon>Metazoa</taxon>
        <taxon>Ecdysozoa</taxon>
        <taxon>Nematoda</taxon>
        <taxon>Chromadorea</taxon>
        <taxon>Rhabditida</taxon>
        <taxon>Tylenchina</taxon>
        <taxon>Panagrolaimomorpha</taxon>
        <taxon>Strongyloidoidea</taxon>
        <taxon>Steinernematidae</taxon>
        <taxon>Steinernema</taxon>
    </lineage>
</organism>
<keyword evidence="3" id="KW-1185">Reference proteome</keyword>
<gene>
    <name evidence="2" type="ORF">L596_004921</name>
</gene>
<name>A0A4U8UXB9_STECR</name>
<proteinExistence type="predicted"/>
<evidence type="ECO:0000313" key="3">
    <source>
        <dbReference type="Proteomes" id="UP000298663"/>
    </source>
</evidence>
<evidence type="ECO:0000256" key="1">
    <source>
        <dbReference type="SAM" id="MobiDB-lite"/>
    </source>
</evidence>
<reference evidence="2 3" key="2">
    <citation type="journal article" date="2019" name="G3 (Bethesda)">
        <title>Hybrid Assembly of the Genome of the Entomopathogenic Nematode Steinernema carpocapsae Identifies the X-Chromosome.</title>
        <authorList>
            <person name="Serra L."/>
            <person name="Macchietto M."/>
            <person name="Macias-Munoz A."/>
            <person name="McGill C.J."/>
            <person name="Rodriguez I.M."/>
            <person name="Rodriguez B."/>
            <person name="Murad R."/>
            <person name="Mortazavi A."/>
        </authorList>
    </citation>
    <scope>NUCLEOTIDE SEQUENCE [LARGE SCALE GENOMIC DNA]</scope>
    <source>
        <strain evidence="2 3">ALL</strain>
    </source>
</reference>
<reference evidence="2 3" key="1">
    <citation type="journal article" date="2015" name="Genome Biol.">
        <title>Comparative genomics of Steinernema reveals deeply conserved gene regulatory networks.</title>
        <authorList>
            <person name="Dillman A.R."/>
            <person name="Macchietto M."/>
            <person name="Porter C.F."/>
            <person name="Rogers A."/>
            <person name="Williams B."/>
            <person name="Antoshechkin I."/>
            <person name="Lee M.M."/>
            <person name="Goodwin Z."/>
            <person name="Lu X."/>
            <person name="Lewis E.E."/>
            <person name="Goodrich-Blair H."/>
            <person name="Stock S.P."/>
            <person name="Adams B.J."/>
            <person name="Sternberg P.W."/>
            <person name="Mortazavi A."/>
        </authorList>
    </citation>
    <scope>NUCLEOTIDE SEQUENCE [LARGE SCALE GENOMIC DNA]</scope>
    <source>
        <strain evidence="2 3">ALL</strain>
    </source>
</reference>
<evidence type="ECO:0000313" key="2">
    <source>
        <dbReference type="EMBL" id="TMS38126.1"/>
    </source>
</evidence>
<feature type="region of interest" description="Disordered" evidence="1">
    <location>
        <begin position="400"/>
        <end position="419"/>
    </location>
</feature>
<comment type="caution">
    <text evidence="2">The sequence shown here is derived from an EMBL/GenBank/DDBJ whole genome shotgun (WGS) entry which is preliminary data.</text>
</comment>
<dbReference type="AlphaFoldDB" id="A0A4U8UXB9"/>
<feature type="region of interest" description="Disordered" evidence="1">
    <location>
        <begin position="232"/>
        <end position="284"/>
    </location>
</feature>
<protein>
    <submittedName>
        <fullName evidence="2">Uncharacterized protein</fullName>
    </submittedName>
</protein>
<accession>A0A4U8UXB9</accession>
<dbReference type="EMBL" id="AZBU02000001">
    <property type="protein sequence ID" value="TMS38126.1"/>
    <property type="molecule type" value="Genomic_DNA"/>
</dbReference>
<dbReference type="Proteomes" id="UP000298663">
    <property type="component" value="Unassembled WGS sequence"/>
</dbReference>
<feature type="region of interest" description="Disordered" evidence="1">
    <location>
        <begin position="336"/>
        <end position="358"/>
    </location>
</feature>
<sequence>MITCYTPDPPTTTIVECSETFPASEDISYSTRTFCAIGIRSLRVTALDYIRHANRLFAVTSSTNEDIVDRVESRGTRRTTSGRSFAILRRSRPRAYGLKIFTSNATADTQNGGNGTFWRRDLHTAYRLPLQRLSNHQLKMLIKKYTKNDTSEHPEIINGVESQTRVELLENLQEMILKNSAKETNGRKLMRPKLISNALLPTNEVHAMGIPIINKKSQQRTTVSTFQMAATTKAPARTGSGDDEADVRRSSKAHVPLSVTGATKDKAIEETSSVADGETSRSHPSYAEHIISKGDVNSKQYLRELSDMLRKVKAKYEQIRFEYLSKIKRTKAVKPTSPAASFTTSATPSTAVPSTEASASSTMARTDFYEGIHEAALRPVVASRWGYEVAEVARRQLPPLNSRLQRNPSNSFLPPLPSPSRAPLGHYSFQY</sequence>